<feature type="transmembrane region" description="Helical" evidence="9">
    <location>
        <begin position="443"/>
        <end position="462"/>
    </location>
</feature>
<protein>
    <recommendedName>
        <fullName evidence="11">Fibronectin type-III domain-containing protein</fullName>
    </recommendedName>
</protein>
<feature type="chain" id="PRO_5034414555" description="Fibronectin type-III domain-containing protein" evidence="10">
    <location>
        <begin position="20"/>
        <end position="714"/>
    </location>
</feature>
<name>A0A8C9Y127_SANLU</name>
<dbReference type="RefSeq" id="XP_031176528.1">
    <property type="nucleotide sequence ID" value="XM_031320668.2"/>
</dbReference>
<feature type="domain" description="Fibronectin type-III" evidence="11">
    <location>
        <begin position="333"/>
        <end position="434"/>
    </location>
</feature>
<keyword evidence="3 10" id="KW-0732">Signal</keyword>
<keyword evidence="2 9" id="KW-0812">Transmembrane</keyword>
<dbReference type="GO" id="GO:0009897">
    <property type="term" value="C:external side of plasma membrane"/>
    <property type="evidence" value="ECO:0007669"/>
    <property type="project" value="TreeGrafter"/>
</dbReference>
<feature type="compositionally biased region" description="Polar residues" evidence="8">
    <location>
        <begin position="593"/>
        <end position="603"/>
    </location>
</feature>
<dbReference type="CTD" id="1439"/>
<accession>A0A8C9Y127</accession>
<dbReference type="SMART" id="SM00060">
    <property type="entry name" value="FN3"/>
    <property type="match status" value="2"/>
</dbReference>
<keyword evidence="4 9" id="KW-1133">Transmembrane helix</keyword>
<dbReference type="Proteomes" id="UP000694568">
    <property type="component" value="Unplaced"/>
</dbReference>
<evidence type="ECO:0000256" key="10">
    <source>
        <dbReference type="SAM" id="SignalP"/>
    </source>
</evidence>
<dbReference type="InterPro" id="IPR013783">
    <property type="entry name" value="Ig-like_fold"/>
</dbReference>
<comment type="subcellular location">
    <subcellularLocation>
        <location evidence="1">Membrane</location>
        <topology evidence="1">Single-pass type I membrane protein</topology>
    </subcellularLocation>
</comment>
<sequence length="714" mass="80789">MMPLFWVVLWSTLPPLALFCDPDCCTVHESSSLQNVSPLLKSLQCHNDYESYVYCKWREHENIKLQLWFKTKNNREQCMPHGAEVQNASEHRTVHCRYETRAFSIGIKHTGFFLKNKTLSLCPSVPHKPLDLSQHLRARPPVNLSTHDGGDGGRWLSWSSPYATSPSLNKNLTYQLSFKTDRQDNWTSEDVTNTSMKLEKPLLLPGRRYEARVRARASVGQWSDWSPVVTWHTEEDTGQFPSLHCVLDGEKEVMCSWEVSREVDLFITYELACRPNQTAPSKRCCGNPKISSDLSRAVMRYSCSLTDIEPSHLLLELLPAHNAKSFKADQHIRPKPPQQVKVRKKDSNWMVEWMEPNTASEFRLYYQVWYYRTQDQGSAVLLNISAGSMSLSILDASLVPSQRYQVRVRSLVVPAHYNGIPSEWTDPVEWTSHEATWSLTTQIYFIISVFVAAVFLTLYCTIPACQRRAVLWVDSVPSPGKSKILSEFKSVSSGTLMQNESTTICKVLHLDKVSTCSSNALLWPTKDAENNYLEQNEGCWKCDSPLCPAQKVKSTDTSSMSFSGPYIFCQSSEPSCKSADVKCEDKEKEQETPSDSSASPSPVNISLYGEGYVCLPNRSVSRSTQDLISHSDANTNTHRHNSAEQDQQCPDKMDGQPGLSEPAGLFTPWPQGSTAQPSGYCHLPAAFMRASQHDLQHTREEHIKEDLIRLSQQI</sequence>
<dbReference type="RefSeq" id="XP_031176523.1">
    <property type="nucleotide sequence ID" value="XM_031320663.2"/>
</dbReference>
<dbReference type="RefSeq" id="XP_035852705.1">
    <property type="nucleotide sequence ID" value="XM_035996812.1"/>
</dbReference>
<dbReference type="RefSeq" id="XP_031176524.1">
    <property type="nucleotide sequence ID" value="XM_031320664.2"/>
</dbReference>
<dbReference type="KEGG" id="sluc:116065244"/>
<gene>
    <name evidence="12" type="primary">csf2rb</name>
</gene>
<evidence type="ECO:0000259" key="11">
    <source>
        <dbReference type="PROSITE" id="PS50853"/>
    </source>
</evidence>
<dbReference type="PANTHER" id="PTHR23037">
    <property type="entry name" value="CYTOKINE RECEPTOR"/>
    <property type="match status" value="1"/>
</dbReference>
<dbReference type="Ensembl" id="ENSSLUT00000018113.1">
    <property type="protein sequence ID" value="ENSSLUP00000017547.1"/>
    <property type="gene ID" value="ENSSLUG00000008214.1"/>
</dbReference>
<dbReference type="AlphaFoldDB" id="A0A8C9Y127"/>
<feature type="region of interest" description="Disordered" evidence="8">
    <location>
        <begin position="631"/>
        <end position="673"/>
    </location>
</feature>
<keyword evidence="7" id="KW-0325">Glycoprotein</keyword>
<feature type="region of interest" description="Disordered" evidence="8">
    <location>
        <begin position="580"/>
        <end position="603"/>
    </location>
</feature>
<reference evidence="12" key="2">
    <citation type="submission" date="2025-09" db="UniProtKB">
        <authorList>
            <consortium name="Ensembl"/>
        </authorList>
    </citation>
    <scope>IDENTIFICATION</scope>
</reference>
<evidence type="ECO:0000256" key="8">
    <source>
        <dbReference type="SAM" id="MobiDB-lite"/>
    </source>
</evidence>
<reference evidence="12" key="1">
    <citation type="submission" date="2025-08" db="UniProtKB">
        <authorList>
            <consortium name="Ensembl"/>
        </authorList>
    </citation>
    <scope>IDENTIFICATION</scope>
</reference>
<dbReference type="InterPro" id="IPR048668">
    <property type="entry name" value="IL3RB_N"/>
</dbReference>
<dbReference type="SUPFAM" id="SSF49265">
    <property type="entry name" value="Fibronectin type III"/>
    <property type="match status" value="4"/>
</dbReference>
<dbReference type="InterPro" id="IPR003961">
    <property type="entry name" value="FN3_dom"/>
</dbReference>
<dbReference type="InterPro" id="IPR036116">
    <property type="entry name" value="FN3_sf"/>
</dbReference>
<dbReference type="Gene3D" id="2.60.40.10">
    <property type="entry name" value="Immunoglobulins"/>
    <property type="match status" value="4"/>
</dbReference>
<keyword evidence="6" id="KW-0675">Receptor</keyword>
<evidence type="ECO:0000256" key="9">
    <source>
        <dbReference type="SAM" id="Phobius"/>
    </source>
</evidence>
<dbReference type="Pfam" id="PF21460">
    <property type="entry name" value="IL3Rb_N"/>
    <property type="match status" value="1"/>
</dbReference>
<organism evidence="12 13">
    <name type="scientific">Sander lucioperca</name>
    <name type="common">Pike-perch</name>
    <name type="synonym">Perca lucioperca</name>
    <dbReference type="NCBI Taxonomy" id="283035"/>
    <lineage>
        <taxon>Eukaryota</taxon>
        <taxon>Metazoa</taxon>
        <taxon>Chordata</taxon>
        <taxon>Craniata</taxon>
        <taxon>Vertebrata</taxon>
        <taxon>Euteleostomi</taxon>
        <taxon>Actinopterygii</taxon>
        <taxon>Neopterygii</taxon>
        <taxon>Teleostei</taxon>
        <taxon>Neoteleostei</taxon>
        <taxon>Acanthomorphata</taxon>
        <taxon>Eupercaria</taxon>
        <taxon>Perciformes</taxon>
        <taxon>Percoidei</taxon>
        <taxon>Percidae</taxon>
        <taxon>Luciopercinae</taxon>
        <taxon>Sander</taxon>
    </lineage>
</organism>
<keyword evidence="13" id="KW-1185">Reference proteome</keyword>
<evidence type="ECO:0000256" key="1">
    <source>
        <dbReference type="ARBA" id="ARBA00004479"/>
    </source>
</evidence>
<feature type="domain" description="Fibronectin type-III" evidence="11">
    <location>
        <begin position="140"/>
        <end position="236"/>
    </location>
</feature>
<dbReference type="GeneID" id="116065244"/>
<evidence type="ECO:0000256" key="7">
    <source>
        <dbReference type="ARBA" id="ARBA00023180"/>
    </source>
</evidence>
<dbReference type="GO" id="GO:0004896">
    <property type="term" value="F:cytokine receptor activity"/>
    <property type="evidence" value="ECO:0007669"/>
    <property type="project" value="TreeGrafter"/>
</dbReference>
<dbReference type="GeneTree" id="ENSGT00940000156569"/>
<dbReference type="PANTHER" id="PTHR23037:SF41">
    <property type="entry name" value="COLONY STIMULATING FACTOR 2 RECEPTOR, BETA, LOW-AFFINITY (GRANULOCYTE-MACROPHAGE) PRECURSOR"/>
    <property type="match status" value="1"/>
</dbReference>
<dbReference type="CDD" id="cd00063">
    <property type="entry name" value="FN3"/>
    <property type="match status" value="2"/>
</dbReference>
<dbReference type="OrthoDB" id="8906725at2759"/>
<proteinExistence type="predicted"/>
<evidence type="ECO:0000256" key="6">
    <source>
        <dbReference type="ARBA" id="ARBA00023170"/>
    </source>
</evidence>
<keyword evidence="5 9" id="KW-0472">Membrane</keyword>
<evidence type="ECO:0000256" key="2">
    <source>
        <dbReference type="ARBA" id="ARBA00022692"/>
    </source>
</evidence>
<dbReference type="RefSeq" id="XP_031176527.1">
    <property type="nucleotide sequence ID" value="XM_031320667.2"/>
</dbReference>
<evidence type="ECO:0000256" key="3">
    <source>
        <dbReference type="ARBA" id="ARBA00022729"/>
    </source>
</evidence>
<feature type="signal peptide" evidence="10">
    <location>
        <begin position="1"/>
        <end position="19"/>
    </location>
</feature>
<dbReference type="PROSITE" id="PS50853">
    <property type="entry name" value="FN3"/>
    <property type="match status" value="2"/>
</dbReference>
<evidence type="ECO:0000256" key="5">
    <source>
        <dbReference type="ARBA" id="ARBA00023136"/>
    </source>
</evidence>
<evidence type="ECO:0000256" key="4">
    <source>
        <dbReference type="ARBA" id="ARBA00022989"/>
    </source>
</evidence>
<evidence type="ECO:0000313" key="13">
    <source>
        <dbReference type="Proteomes" id="UP000694568"/>
    </source>
</evidence>
<evidence type="ECO:0000313" key="12">
    <source>
        <dbReference type="Ensembl" id="ENSSLUP00000017547.1"/>
    </source>
</evidence>
<feature type="compositionally biased region" description="Basic and acidic residues" evidence="8">
    <location>
        <begin position="580"/>
        <end position="591"/>
    </location>
</feature>